<dbReference type="OrthoDB" id="9795421at2"/>
<dbReference type="InterPro" id="IPR036779">
    <property type="entry name" value="LysM_dom_sf"/>
</dbReference>
<feature type="domain" description="LysM" evidence="3">
    <location>
        <begin position="291"/>
        <end position="334"/>
    </location>
</feature>
<evidence type="ECO:0000256" key="1">
    <source>
        <dbReference type="ARBA" id="ARBA00038420"/>
    </source>
</evidence>
<feature type="region of interest" description="Disordered" evidence="2">
    <location>
        <begin position="220"/>
        <end position="290"/>
    </location>
</feature>
<dbReference type="Gene3D" id="2.70.70.10">
    <property type="entry name" value="Glucose Permease (Domain IIA)"/>
    <property type="match status" value="1"/>
</dbReference>
<dbReference type="AlphaFoldDB" id="K2NNP4"/>
<reference evidence="4 5" key="1">
    <citation type="journal article" date="2012" name="J. Bacteriol.">
        <title>Genome Sequence of Nitratireductor indicus Type Strain C115.</title>
        <authorList>
            <person name="Lai Q."/>
            <person name="Li G."/>
            <person name="Yu Z."/>
            <person name="Shao Z."/>
        </authorList>
    </citation>
    <scope>NUCLEOTIDE SEQUENCE [LARGE SCALE GENOMIC DNA]</scope>
    <source>
        <strain evidence="4 5">C115</strain>
    </source>
</reference>
<feature type="compositionally biased region" description="Polar residues" evidence="2">
    <location>
        <begin position="148"/>
        <end position="164"/>
    </location>
</feature>
<dbReference type="PATRIC" id="fig|1231190.3.peg.3639"/>
<organism evidence="4 5">
    <name type="scientific">Nitratireductor indicus C115</name>
    <dbReference type="NCBI Taxonomy" id="1231190"/>
    <lineage>
        <taxon>Bacteria</taxon>
        <taxon>Pseudomonadati</taxon>
        <taxon>Pseudomonadota</taxon>
        <taxon>Alphaproteobacteria</taxon>
        <taxon>Hyphomicrobiales</taxon>
        <taxon>Phyllobacteriaceae</taxon>
        <taxon>Nitratireductor</taxon>
    </lineage>
</organism>
<accession>K2NNP4</accession>
<name>K2NNP4_9HYPH</name>
<evidence type="ECO:0000313" key="4">
    <source>
        <dbReference type="EMBL" id="EKF41010.1"/>
    </source>
</evidence>
<dbReference type="GO" id="GO:0004222">
    <property type="term" value="F:metalloendopeptidase activity"/>
    <property type="evidence" value="ECO:0007669"/>
    <property type="project" value="TreeGrafter"/>
</dbReference>
<dbReference type="Pfam" id="PF01476">
    <property type="entry name" value="LysM"/>
    <property type="match status" value="2"/>
</dbReference>
<comment type="caution">
    <text evidence="4">The sequence shown here is derived from an EMBL/GenBank/DDBJ whole genome shotgun (WGS) entry which is preliminary data.</text>
</comment>
<dbReference type="PROSITE" id="PS51782">
    <property type="entry name" value="LYSM"/>
    <property type="match status" value="2"/>
</dbReference>
<dbReference type="Proteomes" id="UP000007374">
    <property type="component" value="Unassembled WGS sequence"/>
</dbReference>
<evidence type="ECO:0000256" key="2">
    <source>
        <dbReference type="SAM" id="MobiDB-lite"/>
    </source>
</evidence>
<feature type="compositionally biased region" description="Polar residues" evidence="2">
    <location>
        <begin position="274"/>
        <end position="287"/>
    </location>
</feature>
<gene>
    <name evidence="4" type="ORF">NA8A_17615</name>
</gene>
<dbReference type="InterPro" id="IPR016047">
    <property type="entry name" value="M23ase_b-sheet_dom"/>
</dbReference>
<comment type="similarity">
    <text evidence="1">Belongs to the E.coli NlpD/Haemophilus LppB family.</text>
</comment>
<dbReference type="SUPFAM" id="SSF51261">
    <property type="entry name" value="Duplicated hybrid motif"/>
    <property type="match status" value="1"/>
</dbReference>
<protein>
    <submittedName>
        <fullName evidence="4">Peptidase M23</fullName>
    </submittedName>
</protein>
<evidence type="ECO:0000259" key="3">
    <source>
        <dbReference type="PROSITE" id="PS51782"/>
    </source>
</evidence>
<dbReference type="InterPro" id="IPR011055">
    <property type="entry name" value="Dup_hybrid_motif"/>
</dbReference>
<dbReference type="RefSeq" id="WP_009451726.1">
    <property type="nucleotide sequence ID" value="NZ_AMSI01000013.1"/>
</dbReference>
<keyword evidence="5" id="KW-1185">Reference proteome</keyword>
<feature type="compositionally biased region" description="Polar residues" evidence="2">
    <location>
        <begin position="224"/>
        <end position="243"/>
    </location>
</feature>
<feature type="compositionally biased region" description="Low complexity" evidence="2">
    <location>
        <begin position="353"/>
        <end position="368"/>
    </location>
</feature>
<evidence type="ECO:0000313" key="5">
    <source>
        <dbReference type="Proteomes" id="UP000007374"/>
    </source>
</evidence>
<proteinExistence type="inferred from homology"/>
<dbReference type="EMBL" id="AMSI01000013">
    <property type="protein sequence ID" value="EKF41010.1"/>
    <property type="molecule type" value="Genomic_DNA"/>
</dbReference>
<feature type="region of interest" description="Disordered" evidence="2">
    <location>
        <begin position="125"/>
        <end position="171"/>
    </location>
</feature>
<sequence>MRCITQKFEHALARGAAVALVGGLVAGCSSDISRFRASDFADGRSSGQTVAMAPASQPYPGDGGYQSGGIDRTYTGSINRHAVRPDAVVGGVPQQQLPAPGTYRTAQPAPLAPPVSNSPIQRQAIGAPAQQVARNEMPSAAAARPRLDQTSTGSVSRQPAQPSQDAGRRGNVITVAEGETAYNLSRRYGVPVSVILSANGMQHASELKAGQQIVIPTYAYSRPAPSSGNTGQGTQTRTASQSEPAKAPEPQREAPNRLAVLPETPKPRSRPDRPQTNTPTASNASTGASGGYYTVVSGDTLYGIARKTGANASSIKAANNLGDGYLQVGQKLVIPSGSGQPVQVAAAPKKIDPTTTAATARQPQAQTAVHQAPAPRQQAASKSQAETQLASVASNSSAEAPDSTGIGKLRWPVRGRIVSEFGSTAGSTRNDGIDIAVPAGTPIKSAENGVVIYAGDGLKEFGNTVLVRHDNGMVTVYGHASALRVKRGDKVRRGQEIALSGMSGNADRPKMHFEVRKDATPVNPTGYLE</sequence>
<feature type="compositionally biased region" description="Polar residues" evidence="2">
    <location>
        <begin position="378"/>
        <end position="398"/>
    </location>
</feature>
<dbReference type="CDD" id="cd00118">
    <property type="entry name" value="LysM"/>
    <property type="match status" value="2"/>
</dbReference>
<dbReference type="Gene3D" id="3.10.350.10">
    <property type="entry name" value="LysM domain"/>
    <property type="match status" value="2"/>
</dbReference>
<dbReference type="InterPro" id="IPR050570">
    <property type="entry name" value="Cell_wall_metabolism_enzyme"/>
</dbReference>
<dbReference type="eggNOG" id="COG4942">
    <property type="taxonomic scope" value="Bacteria"/>
</dbReference>
<dbReference type="SMART" id="SM00257">
    <property type="entry name" value="LysM"/>
    <property type="match status" value="2"/>
</dbReference>
<dbReference type="STRING" id="721133.SAMN05216176_11238"/>
<dbReference type="SUPFAM" id="SSF54106">
    <property type="entry name" value="LysM domain"/>
    <property type="match status" value="2"/>
</dbReference>
<dbReference type="eggNOG" id="COG1388">
    <property type="taxonomic scope" value="Bacteria"/>
</dbReference>
<feature type="region of interest" description="Disordered" evidence="2">
    <location>
        <begin position="345"/>
        <end position="407"/>
    </location>
</feature>
<feature type="region of interest" description="Disordered" evidence="2">
    <location>
        <begin position="44"/>
        <end position="64"/>
    </location>
</feature>
<dbReference type="PROSITE" id="PS51257">
    <property type="entry name" value="PROKAR_LIPOPROTEIN"/>
    <property type="match status" value="1"/>
</dbReference>
<dbReference type="PANTHER" id="PTHR21666:SF263">
    <property type="entry name" value="MUREIN HYDROLASE ACTIVATOR NLPD"/>
    <property type="match status" value="1"/>
</dbReference>
<dbReference type="CDD" id="cd12797">
    <property type="entry name" value="M23_peptidase"/>
    <property type="match status" value="1"/>
</dbReference>
<dbReference type="Pfam" id="PF01551">
    <property type="entry name" value="Peptidase_M23"/>
    <property type="match status" value="1"/>
</dbReference>
<feature type="domain" description="LysM" evidence="3">
    <location>
        <begin position="171"/>
        <end position="215"/>
    </location>
</feature>
<dbReference type="InterPro" id="IPR018392">
    <property type="entry name" value="LysM"/>
</dbReference>
<dbReference type="PANTHER" id="PTHR21666">
    <property type="entry name" value="PEPTIDASE-RELATED"/>
    <property type="match status" value="1"/>
</dbReference>